<dbReference type="AlphaFoldDB" id="A0A2S7EMY9"/>
<evidence type="ECO:0000256" key="1">
    <source>
        <dbReference type="ARBA" id="ARBA00022737"/>
    </source>
</evidence>
<dbReference type="PANTHER" id="PTHR32305">
    <property type="match status" value="1"/>
</dbReference>
<proteinExistence type="predicted"/>
<feature type="region of interest" description="Disordered" evidence="2">
    <location>
        <begin position="285"/>
        <end position="308"/>
    </location>
</feature>
<organism evidence="5 6">
    <name type="scientific">Xanthomonas hyacinthi</name>
    <dbReference type="NCBI Taxonomy" id="56455"/>
    <lineage>
        <taxon>Bacteria</taxon>
        <taxon>Pseudomonadati</taxon>
        <taxon>Pseudomonadota</taxon>
        <taxon>Gammaproteobacteria</taxon>
        <taxon>Lysobacterales</taxon>
        <taxon>Lysobacteraceae</taxon>
        <taxon>Xanthomonas</taxon>
    </lineage>
</organism>
<keyword evidence="1" id="KW-0677">Repeat</keyword>
<protein>
    <recommendedName>
        <fullName evidence="4">Teneurin-like YD-shell domain-containing protein</fullName>
    </recommendedName>
</protein>
<dbReference type="NCBIfam" id="TIGR03696">
    <property type="entry name" value="Rhs_assc_core"/>
    <property type="match status" value="1"/>
</dbReference>
<feature type="signal peptide" evidence="3">
    <location>
        <begin position="1"/>
        <end position="29"/>
    </location>
</feature>
<dbReference type="Gene3D" id="2.180.10.10">
    <property type="entry name" value="RHS repeat-associated core"/>
    <property type="match status" value="1"/>
</dbReference>
<feature type="chain" id="PRO_5015478547" description="Teneurin-like YD-shell domain-containing protein" evidence="3">
    <location>
        <begin position="30"/>
        <end position="308"/>
    </location>
</feature>
<dbReference type="RefSeq" id="WP_104559070.1">
    <property type="nucleotide sequence ID" value="NZ_CP043476.1"/>
</dbReference>
<dbReference type="InterPro" id="IPR022385">
    <property type="entry name" value="Rhs_assc_core"/>
</dbReference>
<dbReference type="OrthoDB" id="9816400at2"/>
<evidence type="ECO:0000313" key="6">
    <source>
        <dbReference type="Proteomes" id="UP000238261"/>
    </source>
</evidence>
<dbReference type="InterPro" id="IPR056823">
    <property type="entry name" value="TEN-like_YD-shell"/>
</dbReference>
<sequence>MLRIRVVKAALRVTAAAAISLLVVFSASAQTVRYVHTDGLGSVVLVTDKDRNIIERSEYEPYGSLLNRPLTDGPGYTGHVMDAATGLAYMQQRYYDPLGVFLSVDPVTAYQQPITNFCRYCYARNSPYKFTDPDGRDAVWKQDKNGNVTLAIPVHFSGSAVTAQVTSAIESRVEWLNIDNAKYKVDVVISGTSVGAGMNRMDLSPGLDQKNFGDVGEGTEYLGGNDAHIDSSKASFVDAAAHDILHFSGIRDGYEDSAVGKDGSRGAPTLKPGYDNKNIMAARRGTELKASNIDEAKQNRSTKKEIER</sequence>
<dbReference type="PANTHER" id="PTHR32305:SF15">
    <property type="entry name" value="PROTEIN RHSA-RELATED"/>
    <property type="match status" value="1"/>
</dbReference>
<feature type="domain" description="Teneurin-like YD-shell" evidence="4">
    <location>
        <begin position="28"/>
        <end position="125"/>
    </location>
</feature>
<keyword evidence="3" id="KW-0732">Signal</keyword>
<evidence type="ECO:0000256" key="2">
    <source>
        <dbReference type="SAM" id="MobiDB-lite"/>
    </source>
</evidence>
<dbReference type="Pfam" id="PF25023">
    <property type="entry name" value="TEN_YD-shell"/>
    <property type="match status" value="1"/>
</dbReference>
<gene>
    <name evidence="5" type="ORF">XhyaCFBP1156_21120</name>
</gene>
<dbReference type="Proteomes" id="UP000238261">
    <property type="component" value="Unassembled WGS sequence"/>
</dbReference>
<keyword evidence="6" id="KW-1185">Reference proteome</keyword>
<name>A0A2S7EMY9_9XANT</name>
<dbReference type="EMBL" id="MDEG01000061">
    <property type="protein sequence ID" value="PPU92224.1"/>
    <property type="molecule type" value="Genomic_DNA"/>
</dbReference>
<dbReference type="InterPro" id="IPR050708">
    <property type="entry name" value="T6SS_VgrG/RHS"/>
</dbReference>
<reference evidence="6" key="1">
    <citation type="submission" date="2016-08" db="EMBL/GenBank/DDBJ databases">
        <authorList>
            <person name="Merda D."/>
            <person name="Briand M."/>
            <person name="Taghouti G."/>
            <person name="Carrere S."/>
            <person name="Gouzy J."/>
            <person name="Portier P."/>
            <person name="Jacques M.-A."/>
            <person name="Fischer-Le Saux M."/>
        </authorList>
    </citation>
    <scope>NUCLEOTIDE SEQUENCE [LARGE SCALE GENOMIC DNA]</scope>
    <source>
        <strain evidence="6">CFBP1156</strain>
    </source>
</reference>
<evidence type="ECO:0000256" key="3">
    <source>
        <dbReference type="SAM" id="SignalP"/>
    </source>
</evidence>
<accession>A0A2S7EMY9</accession>
<comment type="caution">
    <text evidence="5">The sequence shown here is derived from an EMBL/GenBank/DDBJ whole genome shotgun (WGS) entry which is preliminary data.</text>
</comment>
<evidence type="ECO:0000259" key="4">
    <source>
        <dbReference type="Pfam" id="PF25023"/>
    </source>
</evidence>
<evidence type="ECO:0000313" key="5">
    <source>
        <dbReference type="EMBL" id="PPU92224.1"/>
    </source>
</evidence>